<name>A0ABQ1G4Z6_9GAMM</name>
<protein>
    <submittedName>
        <fullName evidence="1">Uncharacterized protein</fullName>
    </submittedName>
</protein>
<reference evidence="2" key="1">
    <citation type="journal article" date="2019" name="Int. J. Syst. Evol. Microbiol.">
        <title>The Global Catalogue of Microorganisms (GCM) 10K type strain sequencing project: providing services to taxonomists for standard genome sequencing and annotation.</title>
        <authorList>
            <consortium name="The Broad Institute Genomics Platform"/>
            <consortium name="The Broad Institute Genome Sequencing Center for Infectious Disease"/>
            <person name="Wu L."/>
            <person name="Ma J."/>
        </authorList>
    </citation>
    <scope>NUCLEOTIDE SEQUENCE [LARGE SCALE GENOMIC DNA]</scope>
    <source>
        <strain evidence="2">CGMCC 1.12806</strain>
    </source>
</reference>
<organism evidence="1 2">
    <name type="scientific">Hafnia psychrotolerans</name>
    <dbReference type="NCBI Taxonomy" id="1477018"/>
    <lineage>
        <taxon>Bacteria</taxon>
        <taxon>Pseudomonadati</taxon>
        <taxon>Pseudomonadota</taxon>
        <taxon>Gammaproteobacteria</taxon>
        <taxon>Enterobacterales</taxon>
        <taxon>Hafniaceae</taxon>
        <taxon>Hafnia</taxon>
    </lineage>
</organism>
<dbReference type="RefSeq" id="WP_188470813.1">
    <property type="nucleotide sequence ID" value="NZ_BMFZ01000002.1"/>
</dbReference>
<comment type="caution">
    <text evidence="1">The sequence shown here is derived from an EMBL/GenBank/DDBJ whole genome shotgun (WGS) entry which is preliminary data.</text>
</comment>
<keyword evidence="2" id="KW-1185">Reference proteome</keyword>
<dbReference type="Proteomes" id="UP000627464">
    <property type="component" value="Unassembled WGS sequence"/>
</dbReference>
<dbReference type="EMBL" id="BMFZ01000002">
    <property type="protein sequence ID" value="GGA36183.1"/>
    <property type="molecule type" value="Genomic_DNA"/>
</dbReference>
<evidence type="ECO:0000313" key="1">
    <source>
        <dbReference type="EMBL" id="GGA36183.1"/>
    </source>
</evidence>
<evidence type="ECO:0000313" key="2">
    <source>
        <dbReference type="Proteomes" id="UP000627464"/>
    </source>
</evidence>
<gene>
    <name evidence="1" type="ORF">GCM10011328_08780</name>
</gene>
<proteinExistence type="predicted"/>
<accession>A0ABQ1G4Z6</accession>
<sequence length="218" mass="24067">MEHKSNAMLLVATDIAPADEEDFNRWYDREHVEERVRIAGFLSGTRYQSLLGGRKYLGLYLTESLASFTSQAYQTAFTRQTPWSVANLAKMQDPMRRVCAVESVTGIGTGSYLAILVLASRSPGDKLNAEVAALGAQLREQNGFVRCSLLTPDETLSSSLPNESRDNRELLPMILLESSSAEASRTLAASTCQTLQHPPGEVQYYGLSWQLTAQELKS</sequence>